<name>A0A845UVG9_9GAMM</name>
<dbReference type="RefSeq" id="WP_164211230.1">
    <property type="nucleotide sequence ID" value="NZ_JAAGSC010000041.1"/>
</dbReference>
<evidence type="ECO:0000313" key="2">
    <source>
        <dbReference type="EMBL" id="NDY95823.1"/>
    </source>
</evidence>
<protein>
    <submittedName>
        <fullName evidence="2">PilZ domain-containing protein</fullName>
    </submittedName>
</protein>
<dbReference type="GO" id="GO:0035438">
    <property type="term" value="F:cyclic-di-GMP binding"/>
    <property type="evidence" value="ECO:0007669"/>
    <property type="project" value="InterPro"/>
</dbReference>
<dbReference type="Gene3D" id="2.40.10.220">
    <property type="entry name" value="predicted glycosyltransferase like domains"/>
    <property type="match status" value="1"/>
</dbReference>
<dbReference type="SUPFAM" id="SSF141371">
    <property type="entry name" value="PilZ domain-like"/>
    <property type="match status" value="1"/>
</dbReference>
<gene>
    <name evidence="2" type="ORF">G3I74_08795</name>
</gene>
<dbReference type="AlphaFoldDB" id="A0A845UVG9"/>
<organism evidence="2 3">
    <name type="scientific">Wenzhouxiangella limi</name>
    <dbReference type="NCBI Taxonomy" id="2707351"/>
    <lineage>
        <taxon>Bacteria</taxon>
        <taxon>Pseudomonadati</taxon>
        <taxon>Pseudomonadota</taxon>
        <taxon>Gammaproteobacteria</taxon>
        <taxon>Chromatiales</taxon>
        <taxon>Wenzhouxiangellaceae</taxon>
        <taxon>Wenzhouxiangella</taxon>
    </lineage>
</organism>
<dbReference type="Pfam" id="PF07238">
    <property type="entry name" value="PilZ"/>
    <property type="match status" value="1"/>
</dbReference>
<reference evidence="2 3" key="1">
    <citation type="submission" date="2020-02" db="EMBL/GenBank/DDBJ databases">
        <authorList>
            <person name="Zhang X.-Y."/>
        </authorList>
    </citation>
    <scope>NUCLEOTIDE SEQUENCE [LARGE SCALE GENOMIC DNA]</scope>
    <source>
        <strain evidence="2 3">C33</strain>
    </source>
</reference>
<evidence type="ECO:0000259" key="1">
    <source>
        <dbReference type="Pfam" id="PF07238"/>
    </source>
</evidence>
<proteinExistence type="predicted"/>
<keyword evidence="3" id="KW-1185">Reference proteome</keyword>
<accession>A0A845UVG9</accession>
<sequence>MVQDQERRSFHRFPFEGRGLLSVGNVQRVHCGVIDVSINGALLELQEPVEFGTGASGELGLILRGRIRQSQVDLEFSIEVVWQKDQVLGCRFMRVDPETFEQLKIFVADNLGDTALLDRELTKLGYWPGVGPSSVA</sequence>
<comment type="caution">
    <text evidence="2">The sequence shown here is derived from an EMBL/GenBank/DDBJ whole genome shotgun (WGS) entry which is preliminary data.</text>
</comment>
<dbReference type="EMBL" id="JAAGSC010000041">
    <property type="protein sequence ID" value="NDY95823.1"/>
    <property type="molecule type" value="Genomic_DNA"/>
</dbReference>
<feature type="domain" description="PilZ" evidence="1">
    <location>
        <begin position="6"/>
        <end position="107"/>
    </location>
</feature>
<dbReference type="InterPro" id="IPR009875">
    <property type="entry name" value="PilZ_domain"/>
</dbReference>
<dbReference type="Proteomes" id="UP000484885">
    <property type="component" value="Unassembled WGS sequence"/>
</dbReference>
<evidence type="ECO:0000313" key="3">
    <source>
        <dbReference type="Proteomes" id="UP000484885"/>
    </source>
</evidence>